<dbReference type="PANTHER" id="PTHR24276:SF91">
    <property type="entry name" value="AT26814P-RELATED"/>
    <property type="match status" value="1"/>
</dbReference>
<dbReference type="Proteomes" id="UP001458880">
    <property type="component" value="Unassembled WGS sequence"/>
</dbReference>
<dbReference type="EMBL" id="JASPKY010001130">
    <property type="protein sequence ID" value="KAK9678997.1"/>
    <property type="molecule type" value="Genomic_DNA"/>
</dbReference>
<feature type="domain" description="Peptidase S1" evidence="8">
    <location>
        <begin position="35"/>
        <end position="251"/>
    </location>
</feature>
<reference evidence="9 10" key="1">
    <citation type="journal article" date="2024" name="BMC Genomics">
        <title>De novo assembly and annotation of Popillia japonica's genome with initial clues to its potential as an invasive pest.</title>
        <authorList>
            <person name="Cucini C."/>
            <person name="Boschi S."/>
            <person name="Funari R."/>
            <person name="Cardaioli E."/>
            <person name="Iannotti N."/>
            <person name="Marturano G."/>
            <person name="Paoli F."/>
            <person name="Bruttini M."/>
            <person name="Carapelli A."/>
            <person name="Frati F."/>
            <person name="Nardi F."/>
        </authorList>
    </citation>
    <scope>NUCLEOTIDE SEQUENCE [LARGE SCALE GENOMIC DNA]</scope>
    <source>
        <strain evidence="9">DMR45628</strain>
    </source>
</reference>
<feature type="non-terminal residue" evidence="9">
    <location>
        <position position="251"/>
    </location>
</feature>
<keyword evidence="5" id="KW-1015">Disulfide bond</keyword>
<keyword evidence="3 6" id="KW-0378">Hydrolase</keyword>
<dbReference type="AlphaFoldDB" id="A0AAW1HRQ9"/>
<dbReference type="CDD" id="cd00190">
    <property type="entry name" value="Tryp_SPc"/>
    <property type="match status" value="1"/>
</dbReference>
<dbReference type="InterPro" id="IPR009003">
    <property type="entry name" value="Peptidase_S1_PA"/>
</dbReference>
<keyword evidence="2 6" id="KW-0645">Protease</keyword>
<keyword evidence="7" id="KW-0472">Membrane</keyword>
<dbReference type="Pfam" id="PF00089">
    <property type="entry name" value="Trypsin"/>
    <property type="match status" value="1"/>
</dbReference>
<dbReference type="InterPro" id="IPR043504">
    <property type="entry name" value="Peptidase_S1_PA_chymotrypsin"/>
</dbReference>
<dbReference type="FunFam" id="2.40.10.10:FF:000068">
    <property type="entry name" value="transmembrane protease serine 2"/>
    <property type="match status" value="1"/>
</dbReference>
<dbReference type="InterPro" id="IPR050430">
    <property type="entry name" value="Peptidase_S1"/>
</dbReference>
<evidence type="ECO:0000256" key="5">
    <source>
        <dbReference type="ARBA" id="ARBA00023157"/>
    </source>
</evidence>
<evidence type="ECO:0000259" key="8">
    <source>
        <dbReference type="PROSITE" id="PS50240"/>
    </source>
</evidence>
<evidence type="ECO:0000313" key="10">
    <source>
        <dbReference type="Proteomes" id="UP001458880"/>
    </source>
</evidence>
<dbReference type="InterPro" id="IPR001314">
    <property type="entry name" value="Peptidase_S1A"/>
</dbReference>
<keyword evidence="4 6" id="KW-0720">Serine protease</keyword>
<keyword evidence="7" id="KW-0812">Transmembrane</keyword>
<proteinExistence type="inferred from homology"/>
<dbReference type="PROSITE" id="PS00134">
    <property type="entry name" value="TRYPSIN_HIS"/>
    <property type="match status" value="1"/>
</dbReference>
<dbReference type="GO" id="GO:0006508">
    <property type="term" value="P:proteolysis"/>
    <property type="evidence" value="ECO:0007669"/>
    <property type="project" value="UniProtKB-KW"/>
</dbReference>
<name>A0AAW1HRQ9_POPJA</name>
<evidence type="ECO:0000256" key="2">
    <source>
        <dbReference type="ARBA" id="ARBA00022670"/>
    </source>
</evidence>
<dbReference type="InterPro" id="IPR018114">
    <property type="entry name" value="TRYPSIN_HIS"/>
</dbReference>
<dbReference type="PROSITE" id="PS50240">
    <property type="entry name" value="TRYPSIN_DOM"/>
    <property type="match status" value="1"/>
</dbReference>
<dbReference type="InterPro" id="IPR001254">
    <property type="entry name" value="Trypsin_dom"/>
</dbReference>
<comment type="caution">
    <text evidence="9">The sequence shown here is derived from an EMBL/GenBank/DDBJ whole genome shotgun (WGS) entry which is preliminary data.</text>
</comment>
<evidence type="ECO:0000256" key="6">
    <source>
        <dbReference type="RuleBase" id="RU363034"/>
    </source>
</evidence>
<dbReference type="Gene3D" id="2.40.10.10">
    <property type="entry name" value="Trypsin-like serine proteases"/>
    <property type="match status" value="1"/>
</dbReference>
<sequence>MIGVLEAIIPFICSIICFYIVSVKLSPLDDYRTRIVKGFQCSPLDYPFLVSLAISKNSHFCGGSLLSKNLVLTAAHCCEDEKYFTVWAGLTRVKSVVQNAYVSEAYIHPNYTREPLSTDLCVLKLASDIMENEYIRYTSIINTNTWDEWLSIDNCKTAVAMGFGYQGIKWENGTPKNPHAAYTPMMQCVKLSILQPNICRLGLDNTMFCAIDPLFEGRDPCQGDSGGPLVCKGLQVGIISAGFGCGLEGYA</sequence>
<dbReference type="InterPro" id="IPR033116">
    <property type="entry name" value="TRYPSIN_SER"/>
</dbReference>
<keyword evidence="7" id="KW-1133">Transmembrane helix</keyword>
<gene>
    <name evidence="9" type="ORF">QE152_g40373</name>
</gene>
<accession>A0AAW1HRQ9</accession>
<comment type="similarity">
    <text evidence="1">Belongs to the peptidase S1 family.</text>
</comment>
<evidence type="ECO:0000313" key="9">
    <source>
        <dbReference type="EMBL" id="KAK9678997.1"/>
    </source>
</evidence>
<protein>
    <submittedName>
        <fullName evidence="9">Trypsin</fullName>
    </submittedName>
</protein>
<organism evidence="9 10">
    <name type="scientific">Popillia japonica</name>
    <name type="common">Japanese beetle</name>
    <dbReference type="NCBI Taxonomy" id="7064"/>
    <lineage>
        <taxon>Eukaryota</taxon>
        <taxon>Metazoa</taxon>
        <taxon>Ecdysozoa</taxon>
        <taxon>Arthropoda</taxon>
        <taxon>Hexapoda</taxon>
        <taxon>Insecta</taxon>
        <taxon>Pterygota</taxon>
        <taxon>Neoptera</taxon>
        <taxon>Endopterygota</taxon>
        <taxon>Coleoptera</taxon>
        <taxon>Polyphaga</taxon>
        <taxon>Scarabaeiformia</taxon>
        <taxon>Scarabaeidae</taxon>
        <taxon>Rutelinae</taxon>
        <taxon>Popillia</taxon>
    </lineage>
</organism>
<dbReference type="PRINTS" id="PR00722">
    <property type="entry name" value="CHYMOTRYPSIN"/>
</dbReference>
<dbReference type="SMART" id="SM00020">
    <property type="entry name" value="Tryp_SPc"/>
    <property type="match status" value="1"/>
</dbReference>
<dbReference type="PANTHER" id="PTHR24276">
    <property type="entry name" value="POLYSERASE-RELATED"/>
    <property type="match status" value="1"/>
</dbReference>
<dbReference type="PROSITE" id="PS00135">
    <property type="entry name" value="TRYPSIN_SER"/>
    <property type="match status" value="1"/>
</dbReference>
<dbReference type="SUPFAM" id="SSF50494">
    <property type="entry name" value="Trypsin-like serine proteases"/>
    <property type="match status" value="1"/>
</dbReference>
<evidence type="ECO:0000256" key="1">
    <source>
        <dbReference type="ARBA" id="ARBA00007664"/>
    </source>
</evidence>
<feature type="transmembrane region" description="Helical" evidence="7">
    <location>
        <begin position="6"/>
        <end position="25"/>
    </location>
</feature>
<keyword evidence="10" id="KW-1185">Reference proteome</keyword>
<dbReference type="GO" id="GO:0004252">
    <property type="term" value="F:serine-type endopeptidase activity"/>
    <property type="evidence" value="ECO:0007669"/>
    <property type="project" value="InterPro"/>
</dbReference>
<evidence type="ECO:0000256" key="3">
    <source>
        <dbReference type="ARBA" id="ARBA00022801"/>
    </source>
</evidence>
<evidence type="ECO:0000256" key="7">
    <source>
        <dbReference type="SAM" id="Phobius"/>
    </source>
</evidence>
<evidence type="ECO:0000256" key="4">
    <source>
        <dbReference type="ARBA" id="ARBA00022825"/>
    </source>
</evidence>